<dbReference type="Proteomes" id="UP000006078">
    <property type="component" value="Unassembled WGS sequence"/>
</dbReference>
<dbReference type="RefSeq" id="WP_004601450.1">
    <property type="nucleotide sequence ID" value="NZ_HF541868.1"/>
</dbReference>
<evidence type="ECO:0000313" key="2">
    <source>
        <dbReference type="EMBL" id="EJZ81517.1"/>
    </source>
</evidence>
<gene>
    <name evidence="2" type="ORF">HMPREF9719_01560</name>
</gene>
<dbReference type="STRING" id="29321.AAV33_04340"/>
<proteinExistence type="predicted"/>
<feature type="transmembrane region" description="Helical" evidence="1">
    <location>
        <begin position="12"/>
        <end position="40"/>
    </location>
</feature>
<protein>
    <submittedName>
        <fullName evidence="2">Uncharacterized protein</fullName>
    </submittedName>
</protein>
<keyword evidence="3" id="KW-1185">Reference proteome</keyword>
<name>K0YDC4_9CORY</name>
<keyword evidence="1" id="KW-1133">Transmembrane helix</keyword>
<evidence type="ECO:0000256" key="1">
    <source>
        <dbReference type="SAM" id="Phobius"/>
    </source>
</evidence>
<evidence type="ECO:0000313" key="3">
    <source>
        <dbReference type="Proteomes" id="UP000006078"/>
    </source>
</evidence>
<dbReference type="AlphaFoldDB" id="K0YDC4"/>
<reference evidence="2 3" key="1">
    <citation type="submission" date="2012-08" db="EMBL/GenBank/DDBJ databases">
        <title>The Genome Sequence of Turicella otitidis ATCC 51513.</title>
        <authorList>
            <consortium name="The Broad Institute Genome Sequencing Platform"/>
            <person name="Earl A."/>
            <person name="Ward D."/>
            <person name="Feldgarden M."/>
            <person name="Gevers D."/>
            <person name="Huys G."/>
            <person name="Walker B."/>
            <person name="Young S.K."/>
            <person name="Zeng Q."/>
            <person name="Gargeya S."/>
            <person name="Fitzgerald M."/>
            <person name="Haas B."/>
            <person name="Abouelleil A."/>
            <person name="Alvarado L."/>
            <person name="Arachchi H.M."/>
            <person name="Berlin A.M."/>
            <person name="Chapman S.B."/>
            <person name="Goldberg J."/>
            <person name="Griggs A."/>
            <person name="Gujja S."/>
            <person name="Hansen M."/>
            <person name="Howarth C."/>
            <person name="Imamovic A."/>
            <person name="Larimer J."/>
            <person name="McCowen C."/>
            <person name="Montmayeur A."/>
            <person name="Murphy C."/>
            <person name="Neiman D."/>
            <person name="Pearson M."/>
            <person name="Priest M."/>
            <person name="Roberts A."/>
            <person name="Saif S."/>
            <person name="Shea T."/>
            <person name="Sisk P."/>
            <person name="Sykes S."/>
            <person name="Wortman J."/>
            <person name="Nusbaum C."/>
            <person name="Birren B."/>
        </authorList>
    </citation>
    <scope>NUCLEOTIDE SEQUENCE [LARGE SCALE GENOMIC DNA]</scope>
    <source>
        <strain evidence="2 3">ATCC 51513</strain>
    </source>
</reference>
<keyword evidence="1" id="KW-0472">Membrane</keyword>
<organism evidence="2 3">
    <name type="scientific">Corynebacterium otitidis ATCC 51513</name>
    <dbReference type="NCBI Taxonomy" id="883169"/>
    <lineage>
        <taxon>Bacteria</taxon>
        <taxon>Bacillati</taxon>
        <taxon>Actinomycetota</taxon>
        <taxon>Actinomycetes</taxon>
        <taxon>Mycobacteriales</taxon>
        <taxon>Corynebacteriaceae</taxon>
        <taxon>Corynebacterium</taxon>
    </lineage>
</organism>
<dbReference type="HOGENOM" id="CLU_196127_1_0_11"/>
<sequence>MKNHTAHGILIGLGLALAIILGGAAGFLLALVLGGIGAVIGAHLDGRINLRAVVDSARSSGRGGRG</sequence>
<dbReference type="EMBL" id="AHAE01000074">
    <property type="protein sequence ID" value="EJZ81517.1"/>
    <property type="molecule type" value="Genomic_DNA"/>
</dbReference>
<accession>K0YDC4</accession>
<keyword evidence="1" id="KW-0812">Transmembrane</keyword>
<comment type="caution">
    <text evidence="2">The sequence shown here is derived from an EMBL/GenBank/DDBJ whole genome shotgun (WGS) entry which is preliminary data.</text>
</comment>